<name>A0AAV4FVE9_9GAST</name>
<reference evidence="2 3" key="1">
    <citation type="journal article" date="2021" name="Elife">
        <title>Chloroplast acquisition without the gene transfer in kleptoplastic sea slugs, Plakobranchus ocellatus.</title>
        <authorList>
            <person name="Maeda T."/>
            <person name="Takahashi S."/>
            <person name="Yoshida T."/>
            <person name="Shimamura S."/>
            <person name="Takaki Y."/>
            <person name="Nagai Y."/>
            <person name="Toyoda A."/>
            <person name="Suzuki Y."/>
            <person name="Arimoto A."/>
            <person name="Ishii H."/>
            <person name="Satoh N."/>
            <person name="Nishiyama T."/>
            <person name="Hasebe M."/>
            <person name="Maruyama T."/>
            <person name="Minagawa J."/>
            <person name="Obokata J."/>
            <person name="Shigenobu S."/>
        </authorList>
    </citation>
    <scope>NUCLEOTIDE SEQUENCE [LARGE SCALE GENOMIC DNA]</scope>
</reference>
<feature type="compositionally biased region" description="Low complexity" evidence="1">
    <location>
        <begin position="265"/>
        <end position="282"/>
    </location>
</feature>
<feature type="region of interest" description="Disordered" evidence="1">
    <location>
        <begin position="32"/>
        <end position="204"/>
    </location>
</feature>
<dbReference type="AlphaFoldDB" id="A0AAV4FVE9"/>
<feature type="compositionally biased region" description="Polar residues" evidence="1">
    <location>
        <begin position="161"/>
        <end position="174"/>
    </location>
</feature>
<proteinExistence type="predicted"/>
<feature type="compositionally biased region" description="Polar residues" evidence="1">
    <location>
        <begin position="181"/>
        <end position="198"/>
    </location>
</feature>
<feature type="compositionally biased region" description="Polar residues" evidence="1">
    <location>
        <begin position="102"/>
        <end position="131"/>
    </location>
</feature>
<evidence type="ECO:0000313" key="3">
    <source>
        <dbReference type="Proteomes" id="UP000762676"/>
    </source>
</evidence>
<evidence type="ECO:0000256" key="1">
    <source>
        <dbReference type="SAM" id="MobiDB-lite"/>
    </source>
</evidence>
<accession>A0AAV4FVE9</accession>
<dbReference type="EMBL" id="BMAT01000966">
    <property type="protein sequence ID" value="GFR77322.1"/>
    <property type="molecule type" value="Genomic_DNA"/>
</dbReference>
<dbReference type="Proteomes" id="UP000762676">
    <property type="component" value="Unassembled WGS sequence"/>
</dbReference>
<feature type="compositionally biased region" description="Polar residues" evidence="1">
    <location>
        <begin position="46"/>
        <end position="77"/>
    </location>
</feature>
<sequence>MIIIGKRTISTTAQQGAARKLHVRQRAARKLHGSCTEAAYTDDDGSAQSTGDDGSVQDTDTDGSAQGTDSDGSEQGTDSGGSAQGTDSDGSAQGTDSGGSAQGNDSDGSAQGTDSDGSAQGTDSNGSAQGTDSGGSAQGQEFSDLNKLAKAADRVLEARSSGKQHITQTTNVTTPDCVESIQRNRPLNPRRNGSSTAPSPAPVLFYHTRFSPGARKCQPGYSGSSLTSTVETQTTDYQIELVTDDFISVTFAKDTDDDGSAQNTADDGSGQDTDSDGSAQDTDSGESSQDTDSVGSAQGTDSENVQNTFENKTLEYIG</sequence>
<feature type="compositionally biased region" description="Polar residues" evidence="1">
    <location>
        <begin position="84"/>
        <end position="95"/>
    </location>
</feature>
<protein>
    <submittedName>
        <fullName evidence="2">RNA binding protein-like protein</fullName>
    </submittedName>
</protein>
<feature type="compositionally biased region" description="Polar residues" evidence="1">
    <location>
        <begin position="286"/>
        <end position="311"/>
    </location>
</feature>
<gene>
    <name evidence="2" type="ORF">ElyMa_000506000</name>
</gene>
<feature type="region of interest" description="Disordered" evidence="1">
    <location>
        <begin position="253"/>
        <end position="318"/>
    </location>
</feature>
<organism evidence="2 3">
    <name type="scientific">Elysia marginata</name>
    <dbReference type="NCBI Taxonomy" id="1093978"/>
    <lineage>
        <taxon>Eukaryota</taxon>
        <taxon>Metazoa</taxon>
        <taxon>Spiralia</taxon>
        <taxon>Lophotrochozoa</taxon>
        <taxon>Mollusca</taxon>
        <taxon>Gastropoda</taxon>
        <taxon>Heterobranchia</taxon>
        <taxon>Euthyneura</taxon>
        <taxon>Panpulmonata</taxon>
        <taxon>Sacoglossa</taxon>
        <taxon>Placobranchoidea</taxon>
        <taxon>Plakobranchidae</taxon>
        <taxon>Elysia</taxon>
    </lineage>
</organism>
<comment type="caution">
    <text evidence="2">The sequence shown here is derived from an EMBL/GenBank/DDBJ whole genome shotgun (WGS) entry which is preliminary data.</text>
</comment>
<keyword evidence="3" id="KW-1185">Reference proteome</keyword>
<evidence type="ECO:0000313" key="2">
    <source>
        <dbReference type="EMBL" id="GFR77322.1"/>
    </source>
</evidence>